<dbReference type="PROSITE" id="PS50928">
    <property type="entry name" value="ABC_TM1"/>
    <property type="match status" value="1"/>
</dbReference>
<name>A0A4Q7P3S7_9FIRM</name>
<dbReference type="Proteomes" id="UP000292927">
    <property type="component" value="Unassembled WGS sequence"/>
</dbReference>
<dbReference type="InterPro" id="IPR000515">
    <property type="entry name" value="MetI-like"/>
</dbReference>
<feature type="transmembrane region" description="Helical" evidence="7">
    <location>
        <begin position="181"/>
        <end position="203"/>
    </location>
</feature>
<evidence type="ECO:0000256" key="1">
    <source>
        <dbReference type="ARBA" id="ARBA00004651"/>
    </source>
</evidence>
<feature type="transmembrane region" description="Helical" evidence="7">
    <location>
        <begin position="12"/>
        <end position="32"/>
    </location>
</feature>
<dbReference type="AlphaFoldDB" id="A0A4Q7P3S7"/>
<proteinExistence type="inferred from homology"/>
<feature type="transmembrane region" description="Helical" evidence="7">
    <location>
        <begin position="239"/>
        <end position="260"/>
    </location>
</feature>
<dbReference type="PANTHER" id="PTHR43744:SF12">
    <property type="entry name" value="ABC TRANSPORTER PERMEASE PROTEIN MG189-RELATED"/>
    <property type="match status" value="1"/>
</dbReference>
<gene>
    <name evidence="9" type="ORF">EV209_2424</name>
</gene>
<evidence type="ECO:0000256" key="7">
    <source>
        <dbReference type="RuleBase" id="RU363032"/>
    </source>
</evidence>
<keyword evidence="3" id="KW-1003">Cell membrane</keyword>
<evidence type="ECO:0000256" key="2">
    <source>
        <dbReference type="ARBA" id="ARBA00022448"/>
    </source>
</evidence>
<sequence length="275" mass="31561">MKKKQVASRALIIFLLVLVAFIMIMPFIWMVLGSVKMKSELFAVPLKWLPETPVWKNYTDVFEKVPFLQFYWNTAKVAVLATLGQVVTCALSAYAFSKLEFRGRDVLFMFYLATMMIPGQVTMVPQYELMNHLNLLNNHWTLILLRWFSPFGVFLLRQFFISIPDSLVEAARIDGAREVKIFTTVICPLAKPAFATLTTLTFLNAWNEFMGPLIFLNEKSKFTLQMGIRYFQQMFGTEYTLIMASTTMSLIPILLIYMLAQKYFIEGIAASGIKG</sequence>
<dbReference type="PANTHER" id="PTHR43744">
    <property type="entry name" value="ABC TRANSPORTER PERMEASE PROTEIN MG189-RELATED-RELATED"/>
    <property type="match status" value="1"/>
</dbReference>
<dbReference type="RefSeq" id="WP_130435694.1">
    <property type="nucleotide sequence ID" value="NZ_SGXF01000005.1"/>
</dbReference>
<keyword evidence="10" id="KW-1185">Reference proteome</keyword>
<feature type="domain" description="ABC transmembrane type-1" evidence="8">
    <location>
        <begin position="71"/>
        <end position="260"/>
    </location>
</feature>
<keyword evidence="2 7" id="KW-0813">Transport</keyword>
<comment type="similarity">
    <text evidence="7">Belongs to the binding-protein-dependent transport system permease family.</text>
</comment>
<keyword evidence="5 7" id="KW-1133">Transmembrane helix</keyword>
<dbReference type="CDD" id="cd06261">
    <property type="entry name" value="TM_PBP2"/>
    <property type="match status" value="1"/>
</dbReference>
<feature type="transmembrane region" description="Helical" evidence="7">
    <location>
        <begin position="108"/>
        <end position="127"/>
    </location>
</feature>
<dbReference type="Gene3D" id="1.10.3720.10">
    <property type="entry name" value="MetI-like"/>
    <property type="match status" value="1"/>
</dbReference>
<feature type="transmembrane region" description="Helical" evidence="7">
    <location>
        <begin position="139"/>
        <end position="160"/>
    </location>
</feature>
<evidence type="ECO:0000256" key="3">
    <source>
        <dbReference type="ARBA" id="ARBA00022475"/>
    </source>
</evidence>
<evidence type="ECO:0000259" key="8">
    <source>
        <dbReference type="PROSITE" id="PS50928"/>
    </source>
</evidence>
<comment type="caution">
    <text evidence="9">The sequence shown here is derived from an EMBL/GenBank/DDBJ whole genome shotgun (WGS) entry which is preliminary data.</text>
</comment>
<dbReference type="EMBL" id="SGXF01000005">
    <property type="protein sequence ID" value="RZS94058.1"/>
    <property type="molecule type" value="Genomic_DNA"/>
</dbReference>
<evidence type="ECO:0000313" key="9">
    <source>
        <dbReference type="EMBL" id="RZS94058.1"/>
    </source>
</evidence>
<comment type="subcellular location">
    <subcellularLocation>
        <location evidence="1 7">Cell membrane</location>
        <topology evidence="1 7">Multi-pass membrane protein</topology>
    </subcellularLocation>
</comment>
<dbReference type="InterPro" id="IPR035906">
    <property type="entry name" value="MetI-like_sf"/>
</dbReference>
<organism evidence="9 10">
    <name type="scientific">Cuneatibacter caecimuris</name>
    <dbReference type="NCBI Taxonomy" id="1796618"/>
    <lineage>
        <taxon>Bacteria</taxon>
        <taxon>Bacillati</taxon>
        <taxon>Bacillota</taxon>
        <taxon>Clostridia</taxon>
        <taxon>Lachnospirales</taxon>
        <taxon>Lachnospiraceae</taxon>
        <taxon>Cuneatibacter</taxon>
    </lineage>
</organism>
<dbReference type="OrthoDB" id="9787837at2"/>
<evidence type="ECO:0000313" key="10">
    <source>
        <dbReference type="Proteomes" id="UP000292927"/>
    </source>
</evidence>
<dbReference type="Pfam" id="PF00528">
    <property type="entry name" value="BPD_transp_1"/>
    <property type="match status" value="1"/>
</dbReference>
<accession>A0A4Q7P3S7</accession>
<reference evidence="9 10" key="1">
    <citation type="submission" date="2019-02" db="EMBL/GenBank/DDBJ databases">
        <title>Genomic Encyclopedia of Type Strains, Phase IV (KMG-IV): sequencing the most valuable type-strain genomes for metagenomic binning, comparative biology and taxonomic classification.</title>
        <authorList>
            <person name="Goeker M."/>
        </authorList>
    </citation>
    <scope>NUCLEOTIDE SEQUENCE [LARGE SCALE GENOMIC DNA]</scope>
    <source>
        <strain evidence="9 10">DSM 29486</strain>
    </source>
</reference>
<dbReference type="SUPFAM" id="SSF161098">
    <property type="entry name" value="MetI-like"/>
    <property type="match status" value="1"/>
</dbReference>
<keyword evidence="4 7" id="KW-0812">Transmembrane</keyword>
<protein>
    <submittedName>
        <fullName evidence="9">Carbohydrate ABC transporter membrane protein 2 (CUT1 family)</fullName>
    </submittedName>
</protein>
<evidence type="ECO:0000256" key="6">
    <source>
        <dbReference type="ARBA" id="ARBA00023136"/>
    </source>
</evidence>
<evidence type="ECO:0000256" key="4">
    <source>
        <dbReference type="ARBA" id="ARBA00022692"/>
    </source>
</evidence>
<evidence type="ECO:0000256" key="5">
    <source>
        <dbReference type="ARBA" id="ARBA00022989"/>
    </source>
</evidence>
<dbReference type="GO" id="GO:0055085">
    <property type="term" value="P:transmembrane transport"/>
    <property type="evidence" value="ECO:0007669"/>
    <property type="project" value="InterPro"/>
</dbReference>
<feature type="transmembrane region" description="Helical" evidence="7">
    <location>
        <begin position="77"/>
        <end position="96"/>
    </location>
</feature>
<dbReference type="GO" id="GO:0005886">
    <property type="term" value="C:plasma membrane"/>
    <property type="evidence" value="ECO:0007669"/>
    <property type="project" value="UniProtKB-SubCell"/>
</dbReference>
<keyword evidence="6 7" id="KW-0472">Membrane</keyword>